<protein>
    <submittedName>
        <fullName evidence="4">Peptidoglycan DD-metalloendopeptidase family protein</fullName>
    </submittedName>
</protein>
<organism evidence="4 5">
    <name type="scientific">Zhenpiania hominis</name>
    <dbReference type="NCBI Taxonomy" id="2763644"/>
    <lineage>
        <taxon>Bacteria</taxon>
        <taxon>Bacillati</taxon>
        <taxon>Bacillota</taxon>
        <taxon>Clostridia</taxon>
        <taxon>Peptostreptococcales</taxon>
        <taxon>Anaerovoracaceae</taxon>
        <taxon>Zhenpiania</taxon>
    </lineage>
</organism>
<evidence type="ECO:0000256" key="1">
    <source>
        <dbReference type="ARBA" id="ARBA00022729"/>
    </source>
</evidence>
<reference evidence="4" key="1">
    <citation type="submission" date="2020-08" db="EMBL/GenBank/DDBJ databases">
        <title>Genome public.</title>
        <authorList>
            <person name="Liu C."/>
            <person name="Sun Q."/>
        </authorList>
    </citation>
    <scope>NUCLEOTIDE SEQUENCE</scope>
    <source>
        <strain evidence="4">BX12</strain>
    </source>
</reference>
<dbReference type="SUPFAM" id="SSF51261">
    <property type="entry name" value="Duplicated hybrid motif"/>
    <property type="match status" value="1"/>
</dbReference>
<accession>A0A923SRQ3</accession>
<feature type="domain" description="M23ase beta-sheet core" evidence="2">
    <location>
        <begin position="2"/>
        <end position="39"/>
    </location>
</feature>
<dbReference type="Pfam" id="PF01551">
    <property type="entry name" value="Peptidase_M23"/>
    <property type="match status" value="1"/>
</dbReference>
<dbReference type="InterPro" id="IPR059180">
    <property type="entry name" value="3D_YorM"/>
</dbReference>
<dbReference type="Gene3D" id="2.70.70.10">
    <property type="entry name" value="Glucose Permease (Domain IIA)"/>
    <property type="match status" value="1"/>
</dbReference>
<dbReference type="InterPro" id="IPR051933">
    <property type="entry name" value="Resuscitation_pf_RpfB"/>
</dbReference>
<dbReference type="PANTHER" id="PTHR39160">
    <property type="entry name" value="CELL WALL-BINDING PROTEIN YOCH"/>
    <property type="match status" value="1"/>
</dbReference>
<feature type="domain" description="3D" evidence="3">
    <location>
        <begin position="110"/>
        <end position="170"/>
    </location>
</feature>
<dbReference type="EMBL" id="JACRYT010000005">
    <property type="protein sequence ID" value="MBC6679559.1"/>
    <property type="molecule type" value="Genomic_DNA"/>
</dbReference>
<dbReference type="InterPro" id="IPR036908">
    <property type="entry name" value="RlpA-like_sf"/>
</dbReference>
<dbReference type="Proteomes" id="UP000602647">
    <property type="component" value="Unassembled WGS sequence"/>
</dbReference>
<dbReference type="CDD" id="cd14667">
    <property type="entry name" value="3D_containing_proteins"/>
    <property type="match status" value="1"/>
</dbReference>
<dbReference type="GO" id="GO:0009254">
    <property type="term" value="P:peptidoglycan turnover"/>
    <property type="evidence" value="ECO:0007669"/>
    <property type="project" value="InterPro"/>
</dbReference>
<keyword evidence="1" id="KW-0732">Signal</keyword>
<proteinExistence type="predicted"/>
<dbReference type="SUPFAM" id="SSF50685">
    <property type="entry name" value="Barwin-like endoglucanases"/>
    <property type="match status" value="1"/>
</dbReference>
<dbReference type="InterPro" id="IPR011055">
    <property type="entry name" value="Dup_hybrid_motif"/>
</dbReference>
<sequence length="171" mass="18354">MATIRVRTGQHVKAGTVIGTVGTTGNTTGPHLHIELYAGEYQYSNSGQLFYPRIFLAETKDGLPNATEGIPSGKKKDLGIFELTAYCACRKCTGDGDGITATGTKAESYKTVAVDPNEIPLGSKLYIEGIGTVRAEDTGGAIKGKRIDLFIGSHQEALSFGRQKHRVYLMK</sequence>
<dbReference type="InterPro" id="IPR010611">
    <property type="entry name" value="3D_dom"/>
</dbReference>
<dbReference type="PANTHER" id="PTHR39160:SF4">
    <property type="entry name" value="RESUSCITATION-PROMOTING FACTOR RPFB"/>
    <property type="match status" value="1"/>
</dbReference>
<evidence type="ECO:0000259" key="3">
    <source>
        <dbReference type="Pfam" id="PF06725"/>
    </source>
</evidence>
<dbReference type="GO" id="GO:0004553">
    <property type="term" value="F:hydrolase activity, hydrolyzing O-glycosyl compounds"/>
    <property type="evidence" value="ECO:0007669"/>
    <property type="project" value="InterPro"/>
</dbReference>
<keyword evidence="5" id="KW-1185">Reference proteome</keyword>
<dbReference type="Pfam" id="PF06725">
    <property type="entry name" value="3D"/>
    <property type="match status" value="1"/>
</dbReference>
<evidence type="ECO:0000313" key="5">
    <source>
        <dbReference type="Proteomes" id="UP000602647"/>
    </source>
</evidence>
<dbReference type="Gene3D" id="2.40.40.10">
    <property type="entry name" value="RlpA-like domain"/>
    <property type="match status" value="1"/>
</dbReference>
<comment type="caution">
    <text evidence="4">The sequence shown here is derived from an EMBL/GenBank/DDBJ whole genome shotgun (WGS) entry which is preliminary data.</text>
</comment>
<dbReference type="InterPro" id="IPR016047">
    <property type="entry name" value="M23ase_b-sheet_dom"/>
</dbReference>
<dbReference type="GO" id="GO:0019867">
    <property type="term" value="C:outer membrane"/>
    <property type="evidence" value="ECO:0007669"/>
    <property type="project" value="InterPro"/>
</dbReference>
<evidence type="ECO:0000313" key="4">
    <source>
        <dbReference type="EMBL" id="MBC6679559.1"/>
    </source>
</evidence>
<evidence type="ECO:0000259" key="2">
    <source>
        <dbReference type="Pfam" id="PF01551"/>
    </source>
</evidence>
<name>A0A923SRQ3_9FIRM</name>
<dbReference type="AlphaFoldDB" id="A0A923SRQ3"/>
<gene>
    <name evidence="4" type="ORF">H9L42_06940</name>
</gene>